<comment type="subunit">
    <text evidence="9">The complex comprises the extracytoplasmic solute receptor protein and the two transmembrane proteins.</text>
</comment>
<dbReference type="GO" id="GO:0015740">
    <property type="term" value="P:C4-dicarboxylate transport"/>
    <property type="evidence" value="ECO:0007669"/>
    <property type="project" value="TreeGrafter"/>
</dbReference>
<organism evidence="11 12">
    <name type="scientific">Futiania mangrovi</name>
    <dbReference type="NCBI Taxonomy" id="2959716"/>
    <lineage>
        <taxon>Bacteria</taxon>
        <taxon>Pseudomonadati</taxon>
        <taxon>Pseudomonadota</taxon>
        <taxon>Alphaproteobacteria</taxon>
        <taxon>Futianiales</taxon>
        <taxon>Futianiaceae</taxon>
        <taxon>Futiania</taxon>
    </lineage>
</organism>
<dbReference type="InterPro" id="IPR007387">
    <property type="entry name" value="TRAP_DctQ"/>
</dbReference>
<accession>A0A9J6PEP1</accession>
<keyword evidence="4 9" id="KW-0997">Cell inner membrane</keyword>
<proteinExistence type="inferred from homology"/>
<evidence type="ECO:0000256" key="9">
    <source>
        <dbReference type="RuleBase" id="RU369079"/>
    </source>
</evidence>
<dbReference type="PANTHER" id="PTHR35011">
    <property type="entry name" value="2,3-DIKETO-L-GULONATE TRAP TRANSPORTER SMALL PERMEASE PROTEIN YIAM"/>
    <property type="match status" value="1"/>
</dbReference>
<name>A0A9J6PEP1_9PROT</name>
<keyword evidence="12" id="KW-1185">Reference proteome</keyword>
<evidence type="ECO:0000256" key="2">
    <source>
        <dbReference type="ARBA" id="ARBA00022448"/>
    </source>
</evidence>
<feature type="transmembrane region" description="Helical" evidence="9">
    <location>
        <begin position="80"/>
        <end position="102"/>
    </location>
</feature>
<dbReference type="GO" id="GO:0005886">
    <property type="term" value="C:plasma membrane"/>
    <property type="evidence" value="ECO:0007669"/>
    <property type="project" value="UniProtKB-SubCell"/>
</dbReference>
<keyword evidence="2 9" id="KW-0813">Transport</keyword>
<evidence type="ECO:0000256" key="3">
    <source>
        <dbReference type="ARBA" id="ARBA00022475"/>
    </source>
</evidence>
<dbReference type="AlphaFoldDB" id="A0A9J6PEP1"/>
<protein>
    <recommendedName>
        <fullName evidence="9">TRAP transporter small permease protein</fullName>
    </recommendedName>
</protein>
<keyword evidence="3" id="KW-1003">Cell membrane</keyword>
<evidence type="ECO:0000256" key="7">
    <source>
        <dbReference type="ARBA" id="ARBA00023136"/>
    </source>
</evidence>
<feature type="transmembrane region" description="Helical" evidence="9">
    <location>
        <begin position="35"/>
        <end position="59"/>
    </location>
</feature>
<comment type="subcellular location">
    <subcellularLocation>
        <location evidence="1 9">Cell inner membrane</location>
        <topology evidence="1 9">Multi-pass membrane protein</topology>
    </subcellularLocation>
</comment>
<evidence type="ECO:0000256" key="8">
    <source>
        <dbReference type="ARBA" id="ARBA00038436"/>
    </source>
</evidence>
<keyword evidence="6 9" id="KW-1133">Transmembrane helix</keyword>
<dbReference type="GO" id="GO:0022857">
    <property type="term" value="F:transmembrane transporter activity"/>
    <property type="evidence" value="ECO:0007669"/>
    <property type="project" value="UniProtKB-UniRule"/>
</dbReference>
<dbReference type="EMBL" id="JAMZFT010000002">
    <property type="protein sequence ID" value="MCP1337161.1"/>
    <property type="molecule type" value="Genomic_DNA"/>
</dbReference>
<feature type="transmembrane region" description="Helical" evidence="9">
    <location>
        <begin position="122"/>
        <end position="142"/>
    </location>
</feature>
<evidence type="ECO:0000256" key="1">
    <source>
        <dbReference type="ARBA" id="ARBA00004429"/>
    </source>
</evidence>
<evidence type="ECO:0000313" key="11">
    <source>
        <dbReference type="EMBL" id="MCP1337161.1"/>
    </source>
</evidence>
<evidence type="ECO:0000256" key="4">
    <source>
        <dbReference type="ARBA" id="ARBA00022519"/>
    </source>
</evidence>
<evidence type="ECO:0000313" key="12">
    <source>
        <dbReference type="Proteomes" id="UP001055804"/>
    </source>
</evidence>
<dbReference type="InterPro" id="IPR055348">
    <property type="entry name" value="DctQ"/>
</dbReference>
<keyword evidence="5 9" id="KW-0812">Transmembrane</keyword>
<comment type="caution">
    <text evidence="9">Lacks conserved residue(s) required for the propagation of feature annotation.</text>
</comment>
<keyword evidence="7 9" id="KW-0472">Membrane</keyword>
<gene>
    <name evidence="11" type="ORF">NJQ99_12115</name>
</gene>
<evidence type="ECO:0000256" key="6">
    <source>
        <dbReference type="ARBA" id="ARBA00022989"/>
    </source>
</evidence>
<dbReference type="Proteomes" id="UP001055804">
    <property type="component" value="Unassembled WGS sequence"/>
</dbReference>
<comment type="similarity">
    <text evidence="8 9">Belongs to the TRAP transporter small permease family.</text>
</comment>
<comment type="caution">
    <text evidence="11">The sequence shown here is derived from an EMBL/GenBank/DDBJ whole genome shotgun (WGS) entry which is preliminary data.</text>
</comment>
<feature type="domain" description="Tripartite ATP-independent periplasmic transporters DctQ component" evidence="10">
    <location>
        <begin position="20"/>
        <end position="150"/>
    </location>
</feature>
<comment type="function">
    <text evidence="9">Part of the tripartite ATP-independent periplasmic (TRAP) transport system.</text>
</comment>
<dbReference type="PANTHER" id="PTHR35011:SF10">
    <property type="entry name" value="TRAP TRANSPORTER SMALL PERMEASE PROTEIN"/>
    <property type="match status" value="1"/>
</dbReference>
<dbReference type="Pfam" id="PF04290">
    <property type="entry name" value="DctQ"/>
    <property type="match status" value="1"/>
</dbReference>
<dbReference type="RefSeq" id="WP_269333092.1">
    <property type="nucleotide sequence ID" value="NZ_JAMZFT010000002.1"/>
</dbReference>
<evidence type="ECO:0000259" key="10">
    <source>
        <dbReference type="Pfam" id="PF04290"/>
    </source>
</evidence>
<reference evidence="11" key="1">
    <citation type="submission" date="2022-06" db="EMBL/GenBank/DDBJ databases">
        <title>Isolation and Genomics of Futiania mangrovii gen. nov., sp. nov., a Rare and Metabolically-versatile member in the Class Alphaproteobacteria.</title>
        <authorList>
            <person name="Liu L."/>
            <person name="Huang W.-C."/>
            <person name="Pan J."/>
            <person name="Li J."/>
            <person name="Huang Y."/>
            <person name="Du H."/>
            <person name="Liu Y."/>
            <person name="Li M."/>
        </authorList>
    </citation>
    <scope>NUCLEOTIDE SEQUENCE</scope>
    <source>
        <strain evidence="11">FT118</strain>
    </source>
</reference>
<sequence>MQFVYLVSALLGGCSLIATAALVLAQISARWLGIFLPVASDLAGYCLAATIFLTMPYAFRENAHVRVSLLLGFLPPRKALLLNAGCLILGIILMVFLSYYAAGTVWDSYRFNDRAMGMMATPLWIPKLAMAIGFGLTSLAMLHRLAEIVTGSSHPAAPRQSNGG</sequence>
<evidence type="ECO:0000256" key="5">
    <source>
        <dbReference type="ARBA" id="ARBA00022692"/>
    </source>
</evidence>